<dbReference type="WBParaSite" id="TREG1_53300.2">
    <property type="protein sequence ID" value="TREG1_53300.2"/>
    <property type="gene ID" value="TREG1_53300"/>
</dbReference>
<reference evidence="7" key="2">
    <citation type="submission" date="2023-11" db="UniProtKB">
        <authorList>
            <consortium name="WormBaseParasite"/>
        </authorList>
    </citation>
    <scope>IDENTIFICATION</scope>
</reference>
<organism evidence="6 7">
    <name type="scientific">Trichobilharzia regenti</name>
    <name type="common">Nasal bird schistosome</name>
    <dbReference type="NCBI Taxonomy" id="157069"/>
    <lineage>
        <taxon>Eukaryota</taxon>
        <taxon>Metazoa</taxon>
        <taxon>Spiralia</taxon>
        <taxon>Lophotrochozoa</taxon>
        <taxon>Platyhelminthes</taxon>
        <taxon>Trematoda</taxon>
        <taxon>Digenea</taxon>
        <taxon>Strigeidida</taxon>
        <taxon>Schistosomatoidea</taxon>
        <taxon>Schistosomatidae</taxon>
        <taxon>Trichobilharzia</taxon>
    </lineage>
</organism>
<dbReference type="SMART" id="SM00028">
    <property type="entry name" value="TPR"/>
    <property type="match status" value="7"/>
</dbReference>
<evidence type="ECO:0000256" key="3">
    <source>
        <dbReference type="ARBA" id="ARBA00034143"/>
    </source>
</evidence>
<dbReference type="PANTHER" id="PTHR23040">
    <property type="match status" value="1"/>
</dbReference>
<feature type="repeat" description="TPR" evidence="4">
    <location>
        <begin position="336"/>
        <end position="369"/>
    </location>
</feature>
<feature type="compositionally biased region" description="Polar residues" evidence="5">
    <location>
        <begin position="180"/>
        <end position="195"/>
    </location>
</feature>
<feature type="region of interest" description="Disordered" evidence="5">
    <location>
        <begin position="148"/>
        <end position="197"/>
    </location>
</feature>
<reference evidence="6" key="1">
    <citation type="submission" date="2022-06" db="EMBL/GenBank/DDBJ databases">
        <authorList>
            <person name="Berger JAMES D."/>
            <person name="Berger JAMES D."/>
        </authorList>
    </citation>
    <scope>NUCLEOTIDE SEQUENCE [LARGE SCALE GENOMIC DNA]</scope>
</reference>
<proteinExistence type="predicted"/>
<accession>A0AA85JZX8</accession>
<dbReference type="InterPro" id="IPR011990">
    <property type="entry name" value="TPR-like_helical_dom_sf"/>
</dbReference>
<evidence type="ECO:0000256" key="4">
    <source>
        <dbReference type="PROSITE-ProRule" id="PRU00339"/>
    </source>
</evidence>
<feature type="compositionally biased region" description="Polar residues" evidence="5">
    <location>
        <begin position="525"/>
        <end position="534"/>
    </location>
</feature>
<dbReference type="PROSITE" id="PS50005">
    <property type="entry name" value="TPR"/>
    <property type="match status" value="3"/>
</dbReference>
<feature type="repeat" description="TPR" evidence="4">
    <location>
        <begin position="17"/>
        <end position="50"/>
    </location>
</feature>
<dbReference type="InterPro" id="IPR040111">
    <property type="entry name" value="ODAD4"/>
</dbReference>
<feature type="region of interest" description="Disordered" evidence="5">
    <location>
        <begin position="507"/>
        <end position="551"/>
    </location>
</feature>
<feature type="compositionally biased region" description="Polar residues" evidence="5">
    <location>
        <begin position="541"/>
        <end position="551"/>
    </location>
</feature>
<dbReference type="SUPFAM" id="SSF48452">
    <property type="entry name" value="TPR-like"/>
    <property type="match status" value="1"/>
</dbReference>
<dbReference type="Proteomes" id="UP000050795">
    <property type="component" value="Unassembled WGS sequence"/>
</dbReference>
<keyword evidence="4" id="KW-0802">TPR repeat</keyword>
<name>A0AA85JZX8_TRIRE</name>
<dbReference type="Gene3D" id="1.25.40.10">
    <property type="entry name" value="Tetratricopeptide repeat domain"/>
    <property type="match status" value="3"/>
</dbReference>
<comment type="subcellular location">
    <subcellularLocation>
        <location evidence="1">Cytoplasm</location>
        <location evidence="1">Cytoskeleton</location>
        <location evidence="1">Cilium axoneme</location>
    </subcellularLocation>
</comment>
<sequence length="551" mass="63404">MSRSSSEERNKTQKCPFEVYRSEGDAFLIKKMYSKAIMAYNQALDKKENDRHCLLRRASCYLATGNISMALCDTDTALSEDPNYYKALYIKAQILYNKGDFEHALMFFHRGQQQRPELQMFRLGIQKCEEAVENSLKDHKKVKIASGGAKGFAKQMEDEEKAQKAKLRQMGQKSKRVTGDTDTSDGNQNNQSIPTSLIPRNMSKIMFGPLYTDHEYLEELLRQETAHKWKTANSEEVRNLARDGIAYLDERYKFWHQEKPVYARTKARRIKQLANSQFSKRSKFPGVKSVLDKLHKIDKLQRKHEHSLAVKHAHHLLYEVKAYDETHIPNYHEILANINSLLGLSNLELGNYSEALKAYQAAYDLGEKINLPEIISNSMDNMGRVYAKSGDYDSAVKVWEEKLEKCTDDLDKVWLCYELGRCYLELQKPQKSFEYGEKAMHIANAMEDKPWQLNINVLIGQSNLQLKKRNEAQDAFNKAYDLAKELKARDAEKAILEVIDELQSTGREIDTDAFTDTEENVGSEELTTPRSKPPSTDHQKIQSTEPQEGIN</sequence>
<evidence type="ECO:0000256" key="2">
    <source>
        <dbReference type="ARBA" id="ARBA00034139"/>
    </source>
</evidence>
<dbReference type="InterPro" id="IPR019734">
    <property type="entry name" value="TPR_rpt"/>
</dbReference>
<dbReference type="AlphaFoldDB" id="A0AA85JZX8"/>
<feature type="repeat" description="TPR" evidence="4">
    <location>
        <begin position="376"/>
        <end position="409"/>
    </location>
</feature>
<protein>
    <recommendedName>
        <fullName evidence="2">Outer dynein arm-docking complex subunit 4</fullName>
    </recommendedName>
    <alternativeName>
        <fullName evidence="3">Tetratricopeptide repeat protein 25</fullName>
    </alternativeName>
</protein>
<feature type="compositionally biased region" description="Acidic residues" evidence="5">
    <location>
        <begin position="511"/>
        <end position="522"/>
    </location>
</feature>
<evidence type="ECO:0000256" key="1">
    <source>
        <dbReference type="ARBA" id="ARBA00004430"/>
    </source>
</evidence>
<dbReference type="GO" id="GO:0005930">
    <property type="term" value="C:axoneme"/>
    <property type="evidence" value="ECO:0007669"/>
    <property type="project" value="UniProtKB-SubCell"/>
</dbReference>
<evidence type="ECO:0000256" key="5">
    <source>
        <dbReference type="SAM" id="MobiDB-lite"/>
    </source>
</evidence>
<evidence type="ECO:0000313" key="7">
    <source>
        <dbReference type="WBParaSite" id="TREG1_53300.2"/>
    </source>
</evidence>
<evidence type="ECO:0000313" key="6">
    <source>
        <dbReference type="Proteomes" id="UP000050795"/>
    </source>
</evidence>
<keyword evidence="6" id="KW-1185">Reference proteome</keyword>
<dbReference type="Pfam" id="PF13424">
    <property type="entry name" value="TPR_12"/>
    <property type="match status" value="2"/>
</dbReference>